<proteinExistence type="predicted"/>
<protein>
    <submittedName>
        <fullName evidence="2">23812_t:CDS:1</fullName>
    </submittedName>
</protein>
<evidence type="ECO:0000313" key="3">
    <source>
        <dbReference type="Proteomes" id="UP000789405"/>
    </source>
</evidence>
<reference evidence="2" key="1">
    <citation type="submission" date="2021-06" db="EMBL/GenBank/DDBJ databases">
        <authorList>
            <person name="Kallberg Y."/>
            <person name="Tangrot J."/>
            <person name="Rosling A."/>
        </authorList>
    </citation>
    <scope>NUCLEOTIDE SEQUENCE</scope>
    <source>
        <strain evidence="2">MA453B</strain>
    </source>
</reference>
<feature type="non-terminal residue" evidence="2">
    <location>
        <position position="57"/>
    </location>
</feature>
<name>A0A9N9E0Z4_9GLOM</name>
<comment type="caution">
    <text evidence="2">The sequence shown here is derived from an EMBL/GenBank/DDBJ whole genome shotgun (WGS) entry which is preliminary data.</text>
</comment>
<dbReference type="AlphaFoldDB" id="A0A9N9E0Z4"/>
<feature type="region of interest" description="Disordered" evidence="1">
    <location>
        <begin position="35"/>
        <end position="57"/>
    </location>
</feature>
<accession>A0A9N9E0Z4</accession>
<keyword evidence="3" id="KW-1185">Reference proteome</keyword>
<organism evidence="2 3">
    <name type="scientific">Dentiscutata erythropus</name>
    <dbReference type="NCBI Taxonomy" id="1348616"/>
    <lineage>
        <taxon>Eukaryota</taxon>
        <taxon>Fungi</taxon>
        <taxon>Fungi incertae sedis</taxon>
        <taxon>Mucoromycota</taxon>
        <taxon>Glomeromycotina</taxon>
        <taxon>Glomeromycetes</taxon>
        <taxon>Diversisporales</taxon>
        <taxon>Gigasporaceae</taxon>
        <taxon>Dentiscutata</taxon>
    </lineage>
</organism>
<sequence>MVNGLTKKAIQTGLDASSGAIQELKNFINKFITKHAPKKRERMNTRQLEDDNEVNSS</sequence>
<dbReference type="Proteomes" id="UP000789405">
    <property type="component" value="Unassembled WGS sequence"/>
</dbReference>
<gene>
    <name evidence="2" type="ORF">DERYTH_LOCUS10697</name>
</gene>
<evidence type="ECO:0000313" key="2">
    <source>
        <dbReference type="EMBL" id="CAG8660737.1"/>
    </source>
</evidence>
<evidence type="ECO:0000256" key="1">
    <source>
        <dbReference type="SAM" id="MobiDB-lite"/>
    </source>
</evidence>
<dbReference type="EMBL" id="CAJVPY010006334">
    <property type="protein sequence ID" value="CAG8660737.1"/>
    <property type="molecule type" value="Genomic_DNA"/>
</dbReference>